<feature type="transmembrane region" description="Helical" evidence="1">
    <location>
        <begin position="63"/>
        <end position="86"/>
    </location>
</feature>
<dbReference type="EMBL" id="WSFO01000019">
    <property type="protein sequence ID" value="KAE9625533.1"/>
    <property type="molecule type" value="Genomic_DNA"/>
</dbReference>
<evidence type="ECO:0000313" key="2">
    <source>
        <dbReference type="EMBL" id="KAE9625533.1"/>
    </source>
</evidence>
<reference evidence="2 5" key="2">
    <citation type="submission" date="2019-12" db="EMBL/GenBank/DDBJ databases">
        <authorList>
            <person name="Zhang Y.-J."/>
        </authorList>
    </citation>
    <scope>NUCLEOTIDE SEQUENCE [LARGE SCALE GENOMIC DNA]</scope>
    <source>
        <strain evidence="2 5">H18S-6</strain>
    </source>
</reference>
<sequence>MSVITDIAATYRRPRRVVARLLSYGKREDSALAILMGSCIFAFISQMPNLARKAHLDGQELNMLLGGALFGWIFIAPLMLYTVSWLTHLVARLIGGEGDSFGARISLFWAMLSASPLILLNGLTAGFIGPSPALNLVGILWLVFFLWFWISGLFVAYWSKK</sequence>
<keyword evidence="1" id="KW-0472">Membrane</keyword>
<dbReference type="Proteomes" id="UP000441586">
    <property type="component" value="Unassembled WGS sequence"/>
</dbReference>
<keyword evidence="1" id="KW-1133">Transmembrane helix</keyword>
<dbReference type="OrthoDB" id="7771437at2"/>
<feature type="transmembrane region" description="Helical" evidence="1">
    <location>
        <begin position="107"/>
        <end position="128"/>
    </location>
</feature>
<evidence type="ECO:0000313" key="4">
    <source>
        <dbReference type="Proteomes" id="UP000305041"/>
    </source>
</evidence>
<gene>
    <name evidence="3" type="ORF">FEE96_10665</name>
    <name evidence="2" type="ORF">GP644_22175</name>
</gene>
<accession>A0A5R8ZET3</accession>
<feature type="transmembrane region" description="Helical" evidence="1">
    <location>
        <begin position="30"/>
        <end position="51"/>
    </location>
</feature>
<name>A0A5R8ZET3_9RHOB</name>
<accession>A0A6A4RAE6</accession>
<dbReference type="AlphaFoldDB" id="A0A5R8ZET3"/>
<dbReference type="Proteomes" id="UP000305041">
    <property type="component" value="Unassembled WGS sequence"/>
</dbReference>
<keyword evidence="4" id="KW-1185">Reference proteome</keyword>
<dbReference type="EMBL" id="VAUA01000005">
    <property type="protein sequence ID" value="TLP64241.1"/>
    <property type="molecule type" value="Genomic_DNA"/>
</dbReference>
<protein>
    <submittedName>
        <fullName evidence="2">YIP1 family protein</fullName>
    </submittedName>
</protein>
<feature type="transmembrane region" description="Helical" evidence="1">
    <location>
        <begin position="134"/>
        <end position="158"/>
    </location>
</feature>
<evidence type="ECO:0000313" key="5">
    <source>
        <dbReference type="Proteomes" id="UP000441586"/>
    </source>
</evidence>
<evidence type="ECO:0000313" key="3">
    <source>
        <dbReference type="EMBL" id="TLP64241.1"/>
    </source>
</evidence>
<organism evidence="2 5">
    <name type="scientific">Parasedimentitalea maritima</name>
    <dbReference type="NCBI Taxonomy" id="2578117"/>
    <lineage>
        <taxon>Bacteria</taxon>
        <taxon>Pseudomonadati</taxon>
        <taxon>Pseudomonadota</taxon>
        <taxon>Alphaproteobacteria</taxon>
        <taxon>Rhodobacterales</taxon>
        <taxon>Paracoccaceae</taxon>
        <taxon>Parasedimentitalea</taxon>
    </lineage>
</organism>
<evidence type="ECO:0000256" key="1">
    <source>
        <dbReference type="SAM" id="Phobius"/>
    </source>
</evidence>
<reference evidence="3 4" key="1">
    <citation type="submission" date="2019-05" db="EMBL/GenBank/DDBJ databases">
        <title>Draft genome sequence of Pelagicola sp. DSW4-44.</title>
        <authorList>
            <person name="Oh J."/>
        </authorList>
    </citation>
    <scope>NUCLEOTIDE SEQUENCE [LARGE SCALE GENOMIC DNA]</scope>
    <source>
        <strain evidence="3 4">DSW4-44</strain>
    </source>
</reference>
<proteinExistence type="predicted"/>
<comment type="caution">
    <text evidence="2">The sequence shown here is derived from an EMBL/GenBank/DDBJ whole genome shotgun (WGS) entry which is preliminary data.</text>
</comment>
<dbReference type="RefSeq" id="WP_138163034.1">
    <property type="nucleotide sequence ID" value="NZ_VAUA01000005.1"/>
</dbReference>
<keyword evidence="1" id="KW-0812">Transmembrane</keyword>